<evidence type="ECO:0000256" key="4">
    <source>
        <dbReference type="ARBA" id="ARBA00023098"/>
    </source>
</evidence>
<dbReference type="KEGG" id="cfj:CFIO01_09406"/>
<dbReference type="STRING" id="1445577.A0A010RBA9"/>
<dbReference type="SUPFAM" id="SSF52151">
    <property type="entry name" value="FabD/lysophospholipase-like"/>
    <property type="match status" value="1"/>
</dbReference>
<evidence type="ECO:0000259" key="8">
    <source>
        <dbReference type="PROSITE" id="PS51635"/>
    </source>
</evidence>
<dbReference type="GO" id="GO:0006641">
    <property type="term" value="P:triglyceride metabolic process"/>
    <property type="evidence" value="ECO:0007669"/>
    <property type="project" value="UniProtKB-ARBA"/>
</dbReference>
<feature type="region of interest" description="Disordered" evidence="7">
    <location>
        <begin position="261"/>
        <end position="292"/>
    </location>
</feature>
<dbReference type="Pfam" id="PF01734">
    <property type="entry name" value="Patatin"/>
    <property type="match status" value="1"/>
</dbReference>
<dbReference type="InterPro" id="IPR016035">
    <property type="entry name" value="Acyl_Trfase/lysoPLipase"/>
</dbReference>
<dbReference type="HOGENOM" id="CLU_009031_1_0_1"/>
<feature type="short sequence motif" description="GXGXXG" evidence="5">
    <location>
        <begin position="479"/>
        <end position="484"/>
    </location>
</feature>
<comment type="caution">
    <text evidence="5">Lacks conserved residue(s) required for the propagation of feature annotation.</text>
</comment>
<feature type="short sequence motif" description="GXSXG" evidence="5">
    <location>
        <begin position="506"/>
        <end position="510"/>
    </location>
</feature>
<feature type="compositionally biased region" description="Low complexity" evidence="7">
    <location>
        <begin position="215"/>
        <end position="227"/>
    </location>
</feature>
<evidence type="ECO:0000256" key="7">
    <source>
        <dbReference type="SAM" id="MobiDB-lite"/>
    </source>
</evidence>
<dbReference type="InterPro" id="IPR050301">
    <property type="entry name" value="NTE"/>
</dbReference>
<feature type="domain" description="PNPLA" evidence="8">
    <location>
        <begin position="475"/>
        <end position="672"/>
    </location>
</feature>
<organism evidence="9 10">
    <name type="scientific">Colletotrichum fioriniae PJ7</name>
    <dbReference type="NCBI Taxonomy" id="1445577"/>
    <lineage>
        <taxon>Eukaryota</taxon>
        <taxon>Fungi</taxon>
        <taxon>Dikarya</taxon>
        <taxon>Ascomycota</taxon>
        <taxon>Pezizomycotina</taxon>
        <taxon>Sordariomycetes</taxon>
        <taxon>Hypocreomycetidae</taxon>
        <taxon>Glomerellales</taxon>
        <taxon>Glomerellaceae</taxon>
        <taxon>Colletotrichum</taxon>
        <taxon>Colletotrichum acutatum species complex</taxon>
    </lineage>
</organism>
<comment type="function">
    <text evidence="1">Probable lipid hydrolase.</text>
</comment>
<feature type="active site" description="Proton acceptor" evidence="5">
    <location>
        <position position="659"/>
    </location>
</feature>
<dbReference type="AlphaFoldDB" id="A0A010RBA9"/>
<name>A0A010RBA9_9PEZI</name>
<protein>
    <submittedName>
        <fullName evidence="9">Patatin-like phospholipase</fullName>
    </submittedName>
</protein>
<feature type="region of interest" description="Disordered" evidence="7">
    <location>
        <begin position="200"/>
        <end position="235"/>
    </location>
</feature>
<comment type="caution">
    <text evidence="9">The sequence shown here is derived from an EMBL/GenBank/DDBJ whole genome shotgun (WGS) entry which is preliminary data.</text>
</comment>
<sequence length="1085" mass="120621">MLPLAPPALLPQGGTAGVRTVGHRDDIEHRPVSPSLHLGTLASKFQPLYSPSDQPTRPACARLFLFSLLVITYYRGGLLSLALSLSPPLPTGTPESFNASSTPTQQKRLFRHLRQVQHPPPYQVVRSSALQFGDLHTVPCLPEPVPSRNYILNNKTRKTLDLFAACVPTSFFSAPPYATLLYPSELAAVATTHRRAHALTALNNPTTRKSTCQEAASRPPASFSDFAPSPPNHHRYLRPKSSLAIMNDVFLNPVHPLPAIRVKSSSPSGPSASTKPGRPSSIKKQQPPTPLNAAFDSISRAIKGANNLVLSLRDGLSELERENRRKKEERRLVLSIHMKNAENRKQWQEAAEELDILEENDLWKLDPYSGDYNPALIEARLKELNDARTNCDTRAMMHLVRTALCRDLGGMGNVDLYRHSYVGTKSLIERYVDSAMQTIDALVEKSQFALPEGMGQRDILESVLYARQSFGRSALLLSGGGTLGMSHIGVLKALFEVKLLPRIISGASAGSIVSAVICTRTDEEIPRLVKEFPYGDLAVFDAEENPDGVFDHMRRLLTEGSWSDIKHLTRVMRGLVGDLTFQEAYNRTRRVLNICVSTESMYELPRLLNYITAPNVMIWSAVAASCSVPLVFSAAPLLVKDPDTGEHMPWNPTPQRWIDGSVDNDLPMTRLAEMFNVNHFIVSQVNPHVTPFLARDDQLDPDDFATRQGSSLSPSKQELDWVYALTALAKDEALHRLHFLAEIGVFPNLVTKLRSILSQKYSGDINILPEVNVHDIPKILSNPSPEFMLRACLMGERAAWPKLSRIRDRCAIELALDRAVHRLRARVVFSDSQVDLRRLTTGIALPPPWPKSIALPKQTSSVAPALTLDTEVVKNRQRRCSGSSVQLMAHHRRLMENVLTDEETEEEERLEMRARHGHGSSSPVIVRKPRLKRAAKSHYNVSLVRGPMTSPINQAQLEATEFDFGKPVTPPLHRSRKSESSLFHARKPSSLEMTPAKEFELIAPPSRGEATSHTDEMETSDLHSSDGDVESHTEDTMSDPDPYEGNWLHGPANELETTPKSDKEVLEVSSRELVPVSDSLEGLWD</sequence>
<feature type="coiled-coil region" evidence="6">
    <location>
        <begin position="302"/>
        <end position="360"/>
    </location>
</feature>
<dbReference type="InterPro" id="IPR002641">
    <property type="entry name" value="PNPLA_dom"/>
</dbReference>
<feature type="region of interest" description="Disordered" evidence="7">
    <location>
        <begin position="970"/>
        <end position="1085"/>
    </location>
</feature>
<evidence type="ECO:0000313" key="9">
    <source>
        <dbReference type="EMBL" id="EXF77516.1"/>
    </source>
</evidence>
<dbReference type="CDD" id="cd07230">
    <property type="entry name" value="Pat_TGL4-5_like"/>
    <property type="match status" value="1"/>
</dbReference>
<dbReference type="OrthoDB" id="10049244at2759"/>
<feature type="active site" description="Nucleophile" evidence="5">
    <location>
        <position position="508"/>
    </location>
</feature>
<dbReference type="Gene3D" id="3.40.1090.10">
    <property type="entry name" value="Cytosolic phospholipase A2 catalytic domain"/>
    <property type="match status" value="1"/>
</dbReference>
<feature type="compositionally biased region" description="Polar residues" evidence="7">
    <location>
        <begin position="203"/>
        <end position="214"/>
    </location>
</feature>
<dbReference type="Pfam" id="PF11815">
    <property type="entry name" value="DUF3336"/>
    <property type="match status" value="1"/>
</dbReference>
<gene>
    <name evidence="9" type="ORF">CFIO01_09406</name>
</gene>
<dbReference type="GO" id="GO:0016042">
    <property type="term" value="P:lipid catabolic process"/>
    <property type="evidence" value="ECO:0007669"/>
    <property type="project" value="UniProtKB-UniRule"/>
</dbReference>
<feature type="compositionally biased region" description="Basic and acidic residues" evidence="7">
    <location>
        <begin position="1057"/>
        <end position="1070"/>
    </location>
</feature>
<reference evidence="9 10" key="1">
    <citation type="submission" date="2014-02" db="EMBL/GenBank/DDBJ databases">
        <title>The genome sequence of Colletotrichum fioriniae PJ7.</title>
        <authorList>
            <person name="Baroncelli R."/>
            <person name="Thon M.R."/>
        </authorList>
    </citation>
    <scope>NUCLEOTIDE SEQUENCE [LARGE SCALE GENOMIC DNA]</scope>
    <source>
        <strain evidence="9 10">PJ7</strain>
    </source>
</reference>
<keyword evidence="10" id="KW-1185">Reference proteome</keyword>
<accession>A0A010RBA9</accession>
<dbReference type="PANTHER" id="PTHR14226">
    <property type="entry name" value="NEUROPATHY TARGET ESTERASE/SWISS CHEESE D.MELANOGASTER"/>
    <property type="match status" value="1"/>
</dbReference>
<dbReference type="GO" id="GO:0004806">
    <property type="term" value="F:triacylglycerol lipase activity"/>
    <property type="evidence" value="ECO:0007669"/>
    <property type="project" value="InterPro"/>
</dbReference>
<evidence type="ECO:0000256" key="6">
    <source>
        <dbReference type="SAM" id="Coils"/>
    </source>
</evidence>
<keyword evidence="6" id="KW-0175">Coiled coil</keyword>
<keyword evidence="2 5" id="KW-0378">Hydrolase</keyword>
<keyword evidence="4 5" id="KW-0443">Lipid metabolism</keyword>
<feature type="compositionally biased region" description="Low complexity" evidence="7">
    <location>
        <begin position="264"/>
        <end position="273"/>
    </location>
</feature>
<evidence type="ECO:0000256" key="3">
    <source>
        <dbReference type="ARBA" id="ARBA00022963"/>
    </source>
</evidence>
<dbReference type="EMBL" id="JARH01000707">
    <property type="protein sequence ID" value="EXF77516.1"/>
    <property type="molecule type" value="Genomic_DNA"/>
</dbReference>
<dbReference type="Proteomes" id="UP000020467">
    <property type="component" value="Unassembled WGS sequence"/>
</dbReference>
<evidence type="ECO:0000256" key="1">
    <source>
        <dbReference type="ARBA" id="ARBA00002682"/>
    </source>
</evidence>
<evidence type="ECO:0000313" key="10">
    <source>
        <dbReference type="Proteomes" id="UP000020467"/>
    </source>
</evidence>
<dbReference type="InterPro" id="IPR021771">
    <property type="entry name" value="Triacylglycerol_lipase_N"/>
</dbReference>
<dbReference type="PROSITE" id="PS51635">
    <property type="entry name" value="PNPLA"/>
    <property type="match status" value="1"/>
</dbReference>
<evidence type="ECO:0000256" key="5">
    <source>
        <dbReference type="PROSITE-ProRule" id="PRU01161"/>
    </source>
</evidence>
<dbReference type="eggNOG" id="KOG2214">
    <property type="taxonomic scope" value="Eukaryota"/>
</dbReference>
<evidence type="ECO:0000256" key="2">
    <source>
        <dbReference type="ARBA" id="ARBA00022801"/>
    </source>
</evidence>
<feature type="compositionally biased region" description="Basic and acidic residues" evidence="7">
    <location>
        <begin position="1010"/>
        <end position="1035"/>
    </location>
</feature>
<proteinExistence type="predicted"/>
<dbReference type="PANTHER" id="PTHR14226:SF10">
    <property type="entry name" value="TRIACYLGLYCEROL LIPASE 4-RELATED"/>
    <property type="match status" value="1"/>
</dbReference>
<keyword evidence="3 5" id="KW-0442">Lipid degradation</keyword>